<keyword evidence="5" id="KW-1185">Reference proteome</keyword>
<evidence type="ECO:0000256" key="1">
    <source>
        <dbReference type="ARBA" id="ARBA00023015"/>
    </source>
</evidence>
<proteinExistence type="predicted"/>
<keyword evidence="1" id="KW-0805">Transcription regulation</keyword>
<dbReference type="PANTHER" id="PTHR30055">
    <property type="entry name" value="HTH-TYPE TRANSCRIPTIONAL REGULATOR RUTR"/>
    <property type="match status" value="1"/>
</dbReference>
<sequence>MTREAEILEAVLDMLSAGGYEGLSMEALAKRVHASKATLYGSWGGKKALVLAAIRYAVHPVGEIDHGDLRADLIAIGRAVDHSKQRSAGFMLAIGHTATMDPEFAKAVQENLGGPVIAATRRAIRAAVARGELNPAAEKLRYVADILPSLAMGRRVFGVKGRLDVEEIVDTIVLPALRNA</sequence>
<keyword evidence="3" id="KW-0804">Transcription</keyword>
<dbReference type="InterPro" id="IPR011075">
    <property type="entry name" value="TetR_C"/>
</dbReference>
<dbReference type="Pfam" id="PF00440">
    <property type="entry name" value="TetR_N"/>
    <property type="match status" value="1"/>
</dbReference>
<dbReference type="EMBL" id="AP022612">
    <property type="protein sequence ID" value="BBZ35092.1"/>
    <property type="molecule type" value="Genomic_DNA"/>
</dbReference>
<evidence type="ECO:0000256" key="2">
    <source>
        <dbReference type="ARBA" id="ARBA00023125"/>
    </source>
</evidence>
<dbReference type="SUPFAM" id="SSF48498">
    <property type="entry name" value="Tetracyclin repressor-like, C-terminal domain"/>
    <property type="match status" value="1"/>
</dbReference>
<dbReference type="GO" id="GO:0000976">
    <property type="term" value="F:transcription cis-regulatory region binding"/>
    <property type="evidence" value="ECO:0007669"/>
    <property type="project" value="TreeGrafter"/>
</dbReference>
<dbReference type="Gene3D" id="1.10.10.60">
    <property type="entry name" value="Homeodomain-like"/>
    <property type="match status" value="1"/>
</dbReference>
<dbReference type="InterPro" id="IPR050109">
    <property type="entry name" value="HTH-type_TetR-like_transc_reg"/>
</dbReference>
<dbReference type="Gene3D" id="1.10.357.10">
    <property type="entry name" value="Tetracycline Repressor, domain 2"/>
    <property type="match status" value="1"/>
</dbReference>
<dbReference type="InterPro" id="IPR009057">
    <property type="entry name" value="Homeodomain-like_sf"/>
</dbReference>
<keyword evidence="2" id="KW-0238">DNA-binding</keyword>
<dbReference type="RefSeq" id="WP_085149419.1">
    <property type="nucleotide sequence ID" value="NZ_AP022612.1"/>
</dbReference>
<dbReference type="Proteomes" id="UP000466931">
    <property type="component" value="Chromosome"/>
</dbReference>
<dbReference type="PANTHER" id="PTHR30055:SF149">
    <property type="entry name" value="TETR-FAMILY TRANSCRIPTIONAL REGULATOR"/>
    <property type="match status" value="1"/>
</dbReference>
<dbReference type="Pfam" id="PF16859">
    <property type="entry name" value="TetR_C_11"/>
    <property type="match status" value="1"/>
</dbReference>
<dbReference type="InterPro" id="IPR001647">
    <property type="entry name" value="HTH_TetR"/>
</dbReference>
<protein>
    <submittedName>
        <fullName evidence="4">TetR family transcriptional regulator</fullName>
    </submittedName>
</protein>
<accession>A0A7I7Y219</accession>
<evidence type="ECO:0000313" key="4">
    <source>
        <dbReference type="EMBL" id="BBZ35092.1"/>
    </source>
</evidence>
<dbReference type="OrthoDB" id="9796019at2"/>
<dbReference type="PROSITE" id="PS50977">
    <property type="entry name" value="HTH_TETR_2"/>
    <property type="match status" value="1"/>
</dbReference>
<dbReference type="SUPFAM" id="SSF46689">
    <property type="entry name" value="Homeodomain-like"/>
    <property type="match status" value="1"/>
</dbReference>
<dbReference type="GO" id="GO:0003700">
    <property type="term" value="F:DNA-binding transcription factor activity"/>
    <property type="evidence" value="ECO:0007669"/>
    <property type="project" value="TreeGrafter"/>
</dbReference>
<reference evidence="4" key="1">
    <citation type="journal article" date="2019" name="Emerg. Microbes Infect.">
        <title>Comprehensive subspecies identification of 175 nontuberculous mycobacteria species based on 7547 genomic profiles.</title>
        <authorList>
            <person name="Matsumoto Y."/>
            <person name="Kinjo T."/>
            <person name="Motooka D."/>
            <person name="Nabeya D."/>
            <person name="Jung N."/>
            <person name="Uechi K."/>
            <person name="Horii T."/>
            <person name="Iida T."/>
            <person name="Fujita J."/>
            <person name="Nakamura S."/>
        </authorList>
    </citation>
    <scope>NUCLEOTIDE SEQUENCE [LARGE SCALE GENOMIC DNA]</scope>
    <source>
        <strain evidence="4">JCM 13671</strain>
    </source>
</reference>
<dbReference type="InterPro" id="IPR036271">
    <property type="entry name" value="Tet_transcr_reg_TetR-rel_C_sf"/>
</dbReference>
<name>A0A7I7Y219_9MYCO</name>
<reference evidence="4" key="2">
    <citation type="submission" date="2020-02" db="EMBL/GenBank/DDBJ databases">
        <authorList>
            <person name="Matsumoto Y."/>
            <person name="Motooka D."/>
            <person name="Nakamura S."/>
        </authorList>
    </citation>
    <scope>NUCLEOTIDE SEQUENCE</scope>
    <source>
        <strain evidence="4">JCM 13671</strain>
    </source>
</reference>
<dbReference type="AlphaFoldDB" id="A0A7I7Y219"/>
<evidence type="ECO:0000256" key="3">
    <source>
        <dbReference type="ARBA" id="ARBA00023163"/>
    </source>
</evidence>
<gene>
    <name evidence="4" type="ORF">MCNF_36970</name>
</gene>
<evidence type="ECO:0000313" key="5">
    <source>
        <dbReference type="Proteomes" id="UP000466931"/>
    </source>
</evidence>
<organism evidence="4 5">
    <name type="scientific">Mycolicibacterium confluentis</name>
    <dbReference type="NCBI Taxonomy" id="28047"/>
    <lineage>
        <taxon>Bacteria</taxon>
        <taxon>Bacillati</taxon>
        <taxon>Actinomycetota</taxon>
        <taxon>Actinomycetes</taxon>
        <taxon>Mycobacteriales</taxon>
        <taxon>Mycobacteriaceae</taxon>
        <taxon>Mycolicibacterium</taxon>
    </lineage>
</organism>